<feature type="transmembrane region" description="Helical" evidence="1">
    <location>
        <begin position="113"/>
        <end position="132"/>
    </location>
</feature>
<keyword evidence="4" id="KW-1185">Reference proteome</keyword>
<dbReference type="EMBL" id="MLAK01000078">
    <property type="protein sequence ID" value="OHT16724.1"/>
    <property type="molecule type" value="Genomic_DNA"/>
</dbReference>
<sequence length="238" mass="26942">MKKHHNDSNESLDFIPFDSQIEFNSRIKVFSSLHYIPVLASLIFTITCIAPFISSLLLGRHYSIKIPTISESAREFPGSKIFNVGSTIAGILVAFAGNILLDVPSLYGPSFPVYTKILPSMIAFFFIFVSGFGLDDNVFIHLTCALVGFFAMLVFSIFIYMVFSQIRIIKWKWLKLISLICGSISLISLAITWPRGNLDPIGSIKSLSEFIFVFAFSLFVLSWYKDLENYEIIIRFSR</sequence>
<dbReference type="InterPro" id="IPR019402">
    <property type="entry name" value="CWH43_N"/>
</dbReference>
<gene>
    <name evidence="3" type="ORF">TRFO_12983</name>
</gene>
<dbReference type="RefSeq" id="XP_068369860.1">
    <property type="nucleotide sequence ID" value="XM_068496967.1"/>
</dbReference>
<feature type="domain" description="CWH43-like N-terminal" evidence="2">
    <location>
        <begin position="33"/>
        <end position="229"/>
    </location>
</feature>
<feature type="transmembrane region" description="Helical" evidence="1">
    <location>
        <begin position="81"/>
        <end position="101"/>
    </location>
</feature>
<reference evidence="3" key="1">
    <citation type="submission" date="2016-10" db="EMBL/GenBank/DDBJ databases">
        <authorList>
            <person name="Benchimol M."/>
            <person name="Almeida L.G."/>
            <person name="Vasconcelos A.T."/>
            <person name="Perreira-Neves A."/>
            <person name="Rosa I.A."/>
            <person name="Tasca T."/>
            <person name="Bogo M.R."/>
            <person name="de Souza W."/>
        </authorList>
    </citation>
    <scope>NUCLEOTIDE SEQUENCE [LARGE SCALE GENOMIC DNA]</scope>
    <source>
        <strain evidence="3">K</strain>
    </source>
</reference>
<evidence type="ECO:0000313" key="4">
    <source>
        <dbReference type="Proteomes" id="UP000179807"/>
    </source>
</evidence>
<feature type="transmembrane region" description="Helical" evidence="1">
    <location>
        <begin position="173"/>
        <end position="194"/>
    </location>
</feature>
<accession>A0A1J4L422</accession>
<keyword evidence="1" id="KW-1133">Transmembrane helix</keyword>
<keyword evidence="1" id="KW-0472">Membrane</keyword>
<proteinExistence type="predicted"/>
<feature type="transmembrane region" description="Helical" evidence="1">
    <location>
        <begin position="138"/>
        <end position="161"/>
    </location>
</feature>
<feature type="transmembrane region" description="Helical" evidence="1">
    <location>
        <begin position="33"/>
        <end position="53"/>
    </location>
</feature>
<name>A0A1J4L422_9EUKA</name>
<evidence type="ECO:0000256" key="1">
    <source>
        <dbReference type="SAM" id="Phobius"/>
    </source>
</evidence>
<dbReference type="VEuPathDB" id="TrichDB:TRFO_12983"/>
<comment type="caution">
    <text evidence="3">The sequence shown here is derived from an EMBL/GenBank/DDBJ whole genome shotgun (WGS) entry which is preliminary data.</text>
</comment>
<dbReference type="GeneID" id="94831671"/>
<protein>
    <recommendedName>
        <fullName evidence="2">CWH43-like N-terminal domain-containing protein</fullName>
    </recommendedName>
</protein>
<dbReference type="AlphaFoldDB" id="A0A1J4L422"/>
<keyword evidence="1" id="KW-0812">Transmembrane</keyword>
<feature type="transmembrane region" description="Helical" evidence="1">
    <location>
        <begin position="206"/>
        <end position="224"/>
    </location>
</feature>
<dbReference type="Proteomes" id="UP000179807">
    <property type="component" value="Unassembled WGS sequence"/>
</dbReference>
<dbReference type="Pfam" id="PF10277">
    <property type="entry name" value="Frag1"/>
    <property type="match status" value="1"/>
</dbReference>
<evidence type="ECO:0000313" key="3">
    <source>
        <dbReference type="EMBL" id="OHT16724.1"/>
    </source>
</evidence>
<evidence type="ECO:0000259" key="2">
    <source>
        <dbReference type="Pfam" id="PF10277"/>
    </source>
</evidence>
<organism evidence="3 4">
    <name type="scientific">Tritrichomonas foetus</name>
    <dbReference type="NCBI Taxonomy" id="1144522"/>
    <lineage>
        <taxon>Eukaryota</taxon>
        <taxon>Metamonada</taxon>
        <taxon>Parabasalia</taxon>
        <taxon>Tritrichomonadida</taxon>
        <taxon>Tritrichomonadidae</taxon>
        <taxon>Tritrichomonas</taxon>
    </lineage>
</organism>